<reference evidence="1" key="1">
    <citation type="submission" date="2014-11" db="EMBL/GenBank/DDBJ databases">
        <authorList>
            <person name="Amaro Gonzalez C."/>
        </authorList>
    </citation>
    <scope>NUCLEOTIDE SEQUENCE</scope>
</reference>
<proteinExistence type="predicted"/>
<protein>
    <submittedName>
        <fullName evidence="1">Uncharacterized protein</fullName>
    </submittedName>
</protein>
<accession>A0A0E9PZT7</accession>
<sequence>MHYNYSDKCIYNERTQYYSTLISTKVASDYISRVVLEDGHNIKLQI</sequence>
<dbReference type="AlphaFoldDB" id="A0A0E9PZT7"/>
<organism evidence="1">
    <name type="scientific">Anguilla anguilla</name>
    <name type="common">European freshwater eel</name>
    <name type="synonym">Muraena anguilla</name>
    <dbReference type="NCBI Taxonomy" id="7936"/>
    <lineage>
        <taxon>Eukaryota</taxon>
        <taxon>Metazoa</taxon>
        <taxon>Chordata</taxon>
        <taxon>Craniata</taxon>
        <taxon>Vertebrata</taxon>
        <taxon>Euteleostomi</taxon>
        <taxon>Actinopterygii</taxon>
        <taxon>Neopterygii</taxon>
        <taxon>Teleostei</taxon>
        <taxon>Anguilliformes</taxon>
        <taxon>Anguillidae</taxon>
        <taxon>Anguilla</taxon>
    </lineage>
</organism>
<name>A0A0E9PZT7_ANGAN</name>
<reference evidence="1" key="2">
    <citation type="journal article" date="2015" name="Fish Shellfish Immunol.">
        <title>Early steps in the European eel (Anguilla anguilla)-Vibrio vulnificus interaction in the gills: Role of the RtxA13 toxin.</title>
        <authorList>
            <person name="Callol A."/>
            <person name="Pajuelo D."/>
            <person name="Ebbesson L."/>
            <person name="Teles M."/>
            <person name="MacKenzie S."/>
            <person name="Amaro C."/>
        </authorList>
    </citation>
    <scope>NUCLEOTIDE SEQUENCE</scope>
</reference>
<evidence type="ECO:0000313" key="1">
    <source>
        <dbReference type="EMBL" id="JAH09373.1"/>
    </source>
</evidence>
<dbReference type="EMBL" id="GBXM01099204">
    <property type="protein sequence ID" value="JAH09373.1"/>
    <property type="molecule type" value="Transcribed_RNA"/>
</dbReference>